<feature type="signal peptide" evidence="2">
    <location>
        <begin position="1"/>
        <end position="16"/>
    </location>
</feature>
<gene>
    <name evidence="3" type="ORF">TSPGSL018_10479</name>
</gene>
<feature type="chain" id="PRO_5001610125" evidence="2">
    <location>
        <begin position="17"/>
        <end position="45"/>
    </location>
</feature>
<dbReference type="AlphaFoldDB" id="A0A061S577"/>
<accession>A0A061S577</accession>
<sequence>IVEIVFITFLTVVSDAVVNVFSDTAGKETSSSRLDEFETRKPWRT</sequence>
<reference evidence="3" key="1">
    <citation type="submission" date="2014-05" db="EMBL/GenBank/DDBJ databases">
        <title>The transcriptome of the halophilic microalga Tetraselmis sp. GSL018 isolated from the Great Salt Lake, Utah.</title>
        <authorList>
            <person name="Jinkerson R.E."/>
            <person name="D'Adamo S."/>
            <person name="Posewitz M.C."/>
        </authorList>
    </citation>
    <scope>NUCLEOTIDE SEQUENCE</scope>
    <source>
        <strain evidence="3">GSL018</strain>
    </source>
</reference>
<feature type="compositionally biased region" description="Basic and acidic residues" evidence="1">
    <location>
        <begin position="33"/>
        <end position="45"/>
    </location>
</feature>
<evidence type="ECO:0000256" key="1">
    <source>
        <dbReference type="SAM" id="MobiDB-lite"/>
    </source>
</evidence>
<name>A0A061S577_9CHLO</name>
<evidence type="ECO:0000313" key="3">
    <source>
        <dbReference type="EMBL" id="JAC80342.1"/>
    </source>
</evidence>
<evidence type="ECO:0000256" key="2">
    <source>
        <dbReference type="SAM" id="SignalP"/>
    </source>
</evidence>
<proteinExistence type="predicted"/>
<feature type="non-terminal residue" evidence="3">
    <location>
        <position position="1"/>
    </location>
</feature>
<keyword evidence="2" id="KW-0732">Signal</keyword>
<organism evidence="3">
    <name type="scientific">Tetraselmis sp. GSL018</name>
    <dbReference type="NCBI Taxonomy" id="582737"/>
    <lineage>
        <taxon>Eukaryota</taxon>
        <taxon>Viridiplantae</taxon>
        <taxon>Chlorophyta</taxon>
        <taxon>core chlorophytes</taxon>
        <taxon>Chlorodendrophyceae</taxon>
        <taxon>Chlorodendrales</taxon>
        <taxon>Chlorodendraceae</taxon>
        <taxon>Tetraselmis</taxon>
    </lineage>
</organism>
<dbReference type="EMBL" id="GBEZ01004912">
    <property type="protein sequence ID" value="JAC80342.1"/>
    <property type="molecule type" value="Transcribed_RNA"/>
</dbReference>
<feature type="region of interest" description="Disordered" evidence="1">
    <location>
        <begin position="25"/>
        <end position="45"/>
    </location>
</feature>
<protein>
    <submittedName>
        <fullName evidence="3">Uncharacterized protein</fullName>
    </submittedName>
</protein>